<name>A0A0K0FZB5_STRVS</name>
<dbReference type="Proteomes" id="UP000035680">
    <property type="component" value="Unassembled WGS sequence"/>
</dbReference>
<dbReference type="WBParaSite" id="SVE_1779200.1">
    <property type="protein sequence ID" value="SVE_1779200.1"/>
    <property type="gene ID" value="SVE_1779200"/>
</dbReference>
<organism evidence="1 2">
    <name type="scientific">Strongyloides venezuelensis</name>
    <name type="common">Threadworm</name>
    <dbReference type="NCBI Taxonomy" id="75913"/>
    <lineage>
        <taxon>Eukaryota</taxon>
        <taxon>Metazoa</taxon>
        <taxon>Ecdysozoa</taxon>
        <taxon>Nematoda</taxon>
        <taxon>Chromadorea</taxon>
        <taxon>Rhabditida</taxon>
        <taxon>Tylenchina</taxon>
        <taxon>Panagrolaimomorpha</taxon>
        <taxon>Strongyloidoidea</taxon>
        <taxon>Strongyloididae</taxon>
        <taxon>Strongyloides</taxon>
    </lineage>
</organism>
<reference evidence="2" key="2">
    <citation type="submission" date="2015-08" db="UniProtKB">
        <authorList>
            <consortium name="WormBaseParasite"/>
        </authorList>
    </citation>
    <scope>IDENTIFICATION</scope>
</reference>
<dbReference type="AlphaFoldDB" id="A0A0K0FZB5"/>
<proteinExistence type="predicted"/>
<dbReference type="GO" id="GO:0003676">
    <property type="term" value="F:nucleic acid binding"/>
    <property type="evidence" value="ECO:0007669"/>
    <property type="project" value="InterPro"/>
</dbReference>
<sequence length="183" mass="21670">MLSAEVRQKIFDYSREKSYRWIAKKSKIAHNTNRKTRSNAGRQRKLNKADELKIKRVTMDRIQKNPLVNSRIVKNELKHNVSLRTIQRKIKTMDFTDEKKFSVDGPDNLRSYQKNDVATLNLPKRKGKDGSIMVFGCMVYLDKFYLTKISSRMNSDEYIKLLVTEIFPFLKNNIKAGEREKYW</sequence>
<dbReference type="InterPro" id="IPR036397">
    <property type="entry name" value="RNaseH_sf"/>
</dbReference>
<keyword evidence="1" id="KW-1185">Reference proteome</keyword>
<evidence type="ECO:0000313" key="2">
    <source>
        <dbReference type="WBParaSite" id="SVE_1779200.1"/>
    </source>
</evidence>
<dbReference type="STRING" id="75913.A0A0K0FZB5"/>
<dbReference type="Gene3D" id="3.30.420.10">
    <property type="entry name" value="Ribonuclease H-like superfamily/Ribonuclease H"/>
    <property type="match status" value="1"/>
</dbReference>
<accession>A0A0K0FZB5</accession>
<evidence type="ECO:0000313" key="1">
    <source>
        <dbReference type="Proteomes" id="UP000035680"/>
    </source>
</evidence>
<reference evidence="1" key="1">
    <citation type="submission" date="2014-07" db="EMBL/GenBank/DDBJ databases">
        <authorList>
            <person name="Martin A.A"/>
            <person name="De Silva N."/>
        </authorList>
    </citation>
    <scope>NUCLEOTIDE SEQUENCE</scope>
</reference>
<protein>
    <submittedName>
        <fullName evidence="2">HTH_Tnp_Tc3_2 domain-containing protein</fullName>
    </submittedName>
</protein>